<protein>
    <submittedName>
        <fullName evidence="1">Uncharacterized protein</fullName>
    </submittedName>
</protein>
<evidence type="ECO:0000313" key="1">
    <source>
        <dbReference type="EMBL" id="MBB5235158.1"/>
    </source>
</evidence>
<comment type="caution">
    <text evidence="1">The sequence shown here is derived from an EMBL/GenBank/DDBJ whole genome shotgun (WGS) entry which is preliminary data.</text>
</comment>
<name>A0A7W8LQS2_9DEIO</name>
<dbReference type="PROSITE" id="PS51257">
    <property type="entry name" value="PROKAR_LIPOPROTEIN"/>
    <property type="match status" value="1"/>
</dbReference>
<reference evidence="1 2" key="1">
    <citation type="submission" date="2020-08" db="EMBL/GenBank/DDBJ databases">
        <title>Genomic Encyclopedia of Type Strains, Phase IV (KMG-IV): sequencing the most valuable type-strain genomes for metagenomic binning, comparative biology and taxonomic classification.</title>
        <authorList>
            <person name="Goeker M."/>
        </authorList>
    </citation>
    <scope>NUCLEOTIDE SEQUENCE [LARGE SCALE GENOMIC DNA]</scope>
    <source>
        <strain evidence="1 2">DSM 101791</strain>
    </source>
</reference>
<keyword evidence="2" id="KW-1185">Reference proteome</keyword>
<dbReference type="Proteomes" id="UP000525389">
    <property type="component" value="Unassembled WGS sequence"/>
</dbReference>
<dbReference type="AlphaFoldDB" id="A0A7W8LQS2"/>
<proteinExistence type="predicted"/>
<organism evidence="1 2">
    <name type="scientific">Deinococcus budaensis</name>
    <dbReference type="NCBI Taxonomy" id="1665626"/>
    <lineage>
        <taxon>Bacteria</taxon>
        <taxon>Thermotogati</taxon>
        <taxon>Deinococcota</taxon>
        <taxon>Deinococci</taxon>
        <taxon>Deinococcales</taxon>
        <taxon>Deinococcaceae</taxon>
        <taxon>Deinococcus</taxon>
    </lineage>
</organism>
<sequence>MTRALLPAALLCALLLGGCGPREEADLTGRVLFTANGSLDAQADRRDRVGGGLREVVWESRPPLPARRVTVRYDSTARPLNWAMQVTGPDFTAESLAGEGARPVRTPAGEGLRPGGGRLTDVLILKTPGGLRLLTRGYAAQEEAALLPAFR</sequence>
<accession>A0A7W8LQS2</accession>
<dbReference type="EMBL" id="JACHFN010000009">
    <property type="protein sequence ID" value="MBB5235158.1"/>
    <property type="molecule type" value="Genomic_DNA"/>
</dbReference>
<evidence type="ECO:0000313" key="2">
    <source>
        <dbReference type="Proteomes" id="UP000525389"/>
    </source>
</evidence>
<gene>
    <name evidence="1" type="ORF">HNQ09_002606</name>
</gene>
<dbReference type="RefSeq" id="WP_184029910.1">
    <property type="nucleotide sequence ID" value="NZ_JACHFN010000009.1"/>
</dbReference>